<evidence type="ECO:0000256" key="3">
    <source>
        <dbReference type="ARBA" id="ARBA00012475"/>
    </source>
</evidence>
<evidence type="ECO:0000256" key="8">
    <source>
        <dbReference type="ARBA" id="ARBA00022741"/>
    </source>
</evidence>
<accession>A0A9W7ZQU6</accession>
<evidence type="ECO:0000313" key="19">
    <source>
        <dbReference type="EMBL" id="KAJ1910859.1"/>
    </source>
</evidence>
<dbReference type="GO" id="GO:0006370">
    <property type="term" value="P:7-methylguanosine mRNA capping"/>
    <property type="evidence" value="ECO:0007669"/>
    <property type="project" value="UniProtKB-KW"/>
</dbReference>
<protein>
    <recommendedName>
        <fullName evidence="4">mRNA-capping enzyme subunit alpha</fullName>
        <ecNumber evidence="3">2.7.7.50</ecNumber>
    </recommendedName>
    <alternativeName>
        <fullName evidence="12">GTP--RNA guanylyltransferase</fullName>
    </alternativeName>
    <alternativeName>
        <fullName evidence="13">mRNA guanylyltransferase</fullName>
    </alternativeName>
</protein>
<keyword evidence="5" id="KW-0507">mRNA processing</keyword>
<evidence type="ECO:0000256" key="10">
    <source>
        <dbReference type="ARBA" id="ARBA00023134"/>
    </source>
</evidence>
<dbReference type="EC" id="2.7.7.50" evidence="3"/>
<dbReference type="SUPFAM" id="SSF56091">
    <property type="entry name" value="DNA ligase/mRNA capping enzyme, catalytic domain"/>
    <property type="match status" value="1"/>
</dbReference>
<feature type="domain" description="mRNA capping enzyme C-terminal" evidence="18">
    <location>
        <begin position="251"/>
        <end position="362"/>
    </location>
</feature>
<keyword evidence="20" id="KW-1185">Reference proteome</keyword>
<dbReference type="AlphaFoldDB" id="A0A9W7ZQU6"/>
<organism evidence="19 20">
    <name type="scientific">Tieghemiomyces parasiticus</name>
    <dbReference type="NCBI Taxonomy" id="78921"/>
    <lineage>
        <taxon>Eukaryota</taxon>
        <taxon>Fungi</taxon>
        <taxon>Fungi incertae sedis</taxon>
        <taxon>Zoopagomycota</taxon>
        <taxon>Kickxellomycotina</taxon>
        <taxon>Dimargaritomycetes</taxon>
        <taxon>Dimargaritales</taxon>
        <taxon>Dimargaritaceae</taxon>
        <taxon>Tieghemiomyces</taxon>
    </lineage>
</organism>
<evidence type="ECO:0000256" key="12">
    <source>
        <dbReference type="ARBA" id="ARBA00029909"/>
    </source>
</evidence>
<evidence type="ECO:0000256" key="6">
    <source>
        <dbReference type="ARBA" id="ARBA00022679"/>
    </source>
</evidence>
<keyword evidence="10" id="KW-0342">GTP-binding</keyword>
<comment type="subunit">
    <text evidence="15">Heterodimer. The mRNA-capping enzyme is composed of two separate chains alpha and beta, respectively a mRNA guanylyltransferase and an mRNA 5'-triphosphate monophosphatase.</text>
</comment>
<keyword evidence="7 19" id="KW-0548">Nucleotidyltransferase</keyword>
<dbReference type="InterPro" id="IPR051029">
    <property type="entry name" value="mRNA_Capping_Enz/RNA_Phosphat"/>
</dbReference>
<keyword evidence="9" id="KW-0506">mRNA capping</keyword>
<dbReference type="Gene3D" id="2.40.50.140">
    <property type="entry name" value="Nucleic acid-binding proteins"/>
    <property type="match status" value="1"/>
</dbReference>
<dbReference type="InterPro" id="IPR017075">
    <property type="entry name" value="mRNA_cap_enzyme_alpha"/>
</dbReference>
<dbReference type="PIRSF" id="PIRSF036959">
    <property type="entry name" value="mRNA_cap_alpha"/>
    <property type="match status" value="1"/>
</dbReference>
<dbReference type="InterPro" id="IPR001339">
    <property type="entry name" value="mRNA_cap_enzyme_adenylation"/>
</dbReference>
<dbReference type="EMBL" id="JANBPT010000996">
    <property type="protein sequence ID" value="KAJ1910859.1"/>
    <property type="molecule type" value="Genomic_DNA"/>
</dbReference>
<dbReference type="Pfam" id="PF03919">
    <property type="entry name" value="mRNA_cap_C"/>
    <property type="match status" value="1"/>
</dbReference>
<dbReference type="Gene3D" id="3.30.470.30">
    <property type="entry name" value="DNA ligase/mRNA capping enzyme"/>
    <property type="match status" value="1"/>
</dbReference>
<evidence type="ECO:0000256" key="13">
    <source>
        <dbReference type="ARBA" id="ARBA00030702"/>
    </source>
</evidence>
<dbReference type="OrthoDB" id="200924at2759"/>
<evidence type="ECO:0000256" key="5">
    <source>
        <dbReference type="ARBA" id="ARBA00022664"/>
    </source>
</evidence>
<evidence type="ECO:0000256" key="15">
    <source>
        <dbReference type="ARBA" id="ARBA00047082"/>
    </source>
</evidence>
<reference evidence="19" key="1">
    <citation type="submission" date="2022-07" db="EMBL/GenBank/DDBJ databases">
        <title>Phylogenomic reconstructions and comparative analyses of Kickxellomycotina fungi.</title>
        <authorList>
            <person name="Reynolds N.K."/>
            <person name="Stajich J.E."/>
            <person name="Barry K."/>
            <person name="Grigoriev I.V."/>
            <person name="Crous P."/>
            <person name="Smith M.E."/>
        </authorList>
    </citation>
    <scope>NUCLEOTIDE SEQUENCE</scope>
    <source>
        <strain evidence="19">RSA 861</strain>
    </source>
</reference>
<dbReference type="GO" id="GO:0031533">
    <property type="term" value="C:mRNA capping enzyme complex"/>
    <property type="evidence" value="ECO:0007669"/>
    <property type="project" value="InterPro"/>
</dbReference>
<evidence type="ECO:0000256" key="4">
    <source>
        <dbReference type="ARBA" id="ARBA00019171"/>
    </source>
</evidence>
<dbReference type="GO" id="GO:0004484">
    <property type="term" value="F:mRNA guanylyltransferase activity"/>
    <property type="evidence" value="ECO:0007669"/>
    <property type="project" value="UniProtKB-EC"/>
</dbReference>
<dbReference type="SUPFAM" id="SSF50249">
    <property type="entry name" value="Nucleic acid-binding proteins"/>
    <property type="match status" value="1"/>
</dbReference>
<evidence type="ECO:0000259" key="18">
    <source>
        <dbReference type="Pfam" id="PF03919"/>
    </source>
</evidence>
<dbReference type="CDD" id="cd07895">
    <property type="entry name" value="Adenylation_mRNA_capping"/>
    <property type="match status" value="1"/>
</dbReference>
<evidence type="ECO:0000256" key="14">
    <source>
        <dbReference type="ARBA" id="ARBA00044624"/>
    </source>
</evidence>
<dbReference type="GO" id="GO:0005524">
    <property type="term" value="F:ATP binding"/>
    <property type="evidence" value="ECO:0007669"/>
    <property type="project" value="InterPro"/>
</dbReference>
<evidence type="ECO:0000313" key="20">
    <source>
        <dbReference type="Proteomes" id="UP001150569"/>
    </source>
</evidence>
<dbReference type="GO" id="GO:0005525">
    <property type="term" value="F:GTP binding"/>
    <property type="evidence" value="ECO:0007669"/>
    <property type="project" value="UniProtKB-KW"/>
</dbReference>
<name>A0A9W7ZQU6_9FUNG</name>
<comment type="similarity">
    <text evidence="2">Belongs to the eukaryotic GTase family.</text>
</comment>
<dbReference type="Proteomes" id="UP001150569">
    <property type="component" value="Unassembled WGS sequence"/>
</dbReference>
<keyword evidence="11" id="KW-0539">Nucleus</keyword>
<evidence type="ECO:0000256" key="16">
    <source>
        <dbReference type="PIRSR" id="PIRSR036959-1"/>
    </source>
</evidence>
<keyword evidence="6 19" id="KW-0808">Transferase</keyword>
<comment type="caution">
    <text evidence="19">The sequence shown here is derived from an EMBL/GenBank/DDBJ whole genome shotgun (WGS) entry which is preliminary data.</text>
</comment>
<evidence type="ECO:0000256" key="2">
    <source>
        <dbReference type="ARBA" id="ARBA00010237"/>
    </source>
</evidence>
<keyword evidence="8" id="KW-0547">Nucleotide-binding</keyword>
<dbReference type="InterPro" id="IPR012340">
    <property type="entry name" value="NA-bd_OB-fold"/>
</dbReference>
<evidence type="ECO:0000256" key="9">
    <source>
        <dbReference type="ARBA" id="ARBA00023042"/>
    </source>
</evidence>
<evidence type="ECO:0000259" key="17">
    <source>
        <dbReference type="Pfam" id="PF01331"/>
    </source>
</evidence>
<evidence type="ECO:0000256" key="11">
    <source>
        <dbReference type="ARBA" id="ARBA00023242"/>
    </source>
</evidence>
<sequence length="378" mass="43158">MSFSATSNRPAAPAGVIPDLPGVVVDPSRVAELRTSVAQLLGLPNERFPGAQPVSFLERHIADLEAEDFFVCEKSDGVRCLVYAVVNPRGQPETYLIDRKNNYRFVPNLQFPNPPDRQPPPFHNGTLFDGELVVDQEPDGRSYMTMYCFDLLASSGENLMPRSLMSRLGYLKEHVIRPYQRLVESNPRFAQAQPFRVVAKSMELSYGLNKVLREDIPKLKHKNDGLIFVSVKSPYIPGTTEKMLKWKPAHENSVDFRVNLEYPQGGGLSARPRFVLSAWQGGQNYVQFGELGLTDEEWNHFRQNGIQLENRIVEVTYNPDHCPPAQWQFMRFREDKPHANFITVVERVIQSIREGITQDELMSRCPSIRESWKARPRS</sequence>
<dbReference type="PANTHER" id="PTHR10367">
    <property type="entry name" value="MRNA-CAPPING ENZYME"/>
    <property type="match status" value="1"/>
</dbReference>
<dbReference type="InterPro" id="IPR013846">
    <property type="entry name" value="mRNA_cap_enzyme_C"/>
</dbReference>
<comment type="catalytic activity">
    <reaction evidence="14">
        <text>a 5'-end diphospho-ribonucleoside in mRNA + GTP + H(+) = a 5'-end (5'-triphosphoguanosine)-ribonucleoside in mRNA + diphosphate</text>
        <dbReference type="Rhea" id="RHEA:67012"/>
        <dbReference type="Rhea" id="RHEA-COMP:17165"/>
        <dbReference type="Rhea" id="RHEA-COMP:17166"/>
        <dbReference type="ChEBI" id="CHEBI:15378"/>
        <dbReference type="ChEBI" id="CHEBI:33019"/>
        <dbReference type="ChEBI" id="CHEBI:37565"/>
        <dbReference type="ChEBI" id="CHEBI:167616"/>
        <dbReference type="ChEBI" id="CHEBI:167617"/>
        <dbReference type="EC" id="2.7.7.50"/>
    </reaction>
    <physiologicalReaction direction="left-to-right" evidence="14">
        <dbReference type="Rhea" id="RHEA:67013"/>
    </physiologicalReaction>
</comment>
<feature type="active site" description="N6-GMP-lysine intermediate" evidence="16">
    <location>
        <position position="74"/>
    </location>
</feature>
<comment type="subcellular location">
    <subcellularLocation>
        <location evidence="1">Nucleus</location>
    </subcellularLocation>
</comment>
<gene>
    <name evidence="19" type="primary">CEG1_2</name>
    <name evidence="19" type="ORF">IWQ60_010427</name>
</gene>
<dbReference type="Pfam" id="PF01331">
    <property type="entry name" value="mRNA_cap_enzyme"/>
    <property type="match status" value="1"/>
</dbReference>
<evidence type="ECO:0000256" key="7">
    <source>
        <dbReference type="ARBA" id="ARBA00022695"/>
    </source>
</evidence>
<dbReference type="PANTHER" id="PTHR10367:SF17">
    <property type="entry name" value="MRNA-CAPPING ENZYME"/>
    <property type="match status" value="1"/>
</dbReference>
<proteinExistence type="inferred from homology"/>
<evidence type="ECO:0000256" key="1">
    <source>
        <dbReference type="ARBA" id="ARBA00004123"/>
    </source>
</evidence>
<feature type="domain" description="mRNA capping enzyme adenylation" evidence="17">
    <location>
        <begin position="52"/>
        <end position="247"/>
    </location>
</feature>